<dbReference type="RefSeq" id="WP_192876526.1">
    <property type="nucleotide sequence ID" value="NZ_CP025197.1"/>
</dbReference>
<evidence type="ECO:0000256" key="6">
    <source>
        <dbReference type="ARBA" id="ARBA00023295"/>
    </source>
</evidence>
<organism evidence="13 15">
    <name type="scientific">Acetivibrio saccincola</name>
    <dbReference type="NCBI Taxonomy" id="1677857"/>
    <lineage>
        <taxon>Bacteria</taxon>
        <taxon>Bacillati</taxon>
        <taxon>Bacillota</taxon>
        <taxon>Clostridia</taxon>
        <taxon>Eubacteriales</taxon>
        <taxon>Oscillospiraceae</taxon>
        <taxon>Acetivibrio</taxon>
    </lineage>
</organism>
<feature type="signal peptide" evidence="10">
    <location>
        <begin position="1"/>
        <end position="21"/>
    </location>
</feature>
<dbReference type="InterPro" id="IPR036439">
    <property type="entry name" value="Dockerin_dom_sf"/>
</dbReference>
<dbReference type="InterPro" id="IPR016134">
    <property type="entry name" value="Dockerin_dom"/>
</dbReference>
<dbReference type="CDD" id="cd14256">
    <property type="entry name" value="Dockerin_I"/>
    <property type="match status" value="1"/>
</dbReference>
<reference evidence="14 16" key="2">
    <citation type="journal article" date="2018" name="Syst. Appl. Microbiol.">
        <title>Characterization and high-quality draft genome sequence of Herbivorax saccincola A7, an anaerobic, alkaliphilic, thermophilic, cellulolytic, and xylanolytic bacterium.</title>
        <authorList>
            <person name="Aikawa S."/>
            <person name="Baramee S."/>
            <person name="Sermsathanaswadi J."/>
            <person name="Thianheng P."/>
            <person name="Tachaapaikoon C."/>
            <person name="Shikata A."/>
            <person name="Waeonukul R."/>
            <person name="Pason P."/>
            <person name="Ratanakhanokchai K."/>
            <person name="Kosugi A."/>
        </authorList>
    </citation>
    <scope>NUCLEOTIDE SEQUENCE [LARGE SCALE GENOMIC DNA]</scope>
    <source>
        <strain evidence="14 16">A7</strain>
    </source>
</reference>
<dbReference type="AlphaFoldDB" id="A0A2K9E4J1"/>
<dbReference type="Gene3D" id="2.60.40.710">
    <property type="entry name" value="Endoglucanase-like"/>
    <property type="match status" value="1"/>
</dbReference>
<evidence type="ECO:0000259" key="12">
    <source>
        <dbReference type="PROSITE" id="PS51766"/>
    </source>
</evidence>
<dbReference type="SUPFAM" id="SSF49384">
    <property type="entry name" value="Carbohydrate-binding domain"/>
    <property type="match status" value="1"/>
</dbReference>
<evidence type="ECO:0000313" key="13">
    <source>
        <dbReference type="EMBL" id="AUG57328.1"/>
    </source>
</evidence>
<evidence type="ECO:0000256" key="1">
    <source>
        <dbReference type="ARBA" id="ARBA00000966"/>
    </source>
</evidence>
<keyword evidence="5 8" id="KW-0119">Carbohydrate metabolism</keyword>
<evidence type="ECO:0000313" key="15">
    <source>
        <dbReference type="Proteomes" id="UP000233534"/>
    </source>
</evidence>
<evidence type="ECO:0000259" key="11">
    <source>
        <dbReference type="PROSITE" id="PS51172"/>
    </source>
</evidence>
<dbReference type="EC" id="3.2.1.4" evidence="10"/>
<name>A0A2K9E4J1_9FIRM</name>
<reference evidence="13 15" key="1">
    <citation type="submission" date="2017-12" db="EMBL/GenBank/DDBJ databases">
        <title>Complete genome sequence of Herbivorax saccincola GGR1, a novel Cellulosome-producing hydrolytic bacterium in a thermophilic biogas plant, established by Illumina and Nanopore MinION sequencing.</title>
        <authorList>
            <person name="Pechtl A."/>
            <person name="Ruckert C."/>
            <person name="Koeck D.E."/>
            <person name="Maus I."/>
            <person name="Winkler A."/>
            <person name="Kalinowski J."/>
            <person name="Puhler A."/>
            <person name="Schwarz W.W."/>
            <person name="Zverlov V.V."/>
            <person name="Schluter A."/>
            <person name="Liebl W."/>
        </authorList>
    </citation>
    <scope>NUCLEOTIDE SEQUENCE [LARGE SCALE GENOMIC DNA]</scope>
    <source>
        <strain evidence="13">GGR1</strain>
        <strain evidence="15">SR1</strain>
    </source>
</reference>
<dbReference type="PROSITE" id="PS00592">
    <property type="entry name" value="GH9_2"/>
    <property type="match status" value="1"/>
</dbReference>
<dbReference type="InterPro" id="IPR018247">
    <property type="entry name" value="EF_Hand_1_Ca_BS"/>
</dbReference>
<proteinExistence type="inferred from homology"/>
<evidence type="ECO:0000256" key="9">
    <source>
        <dbReference type="PROSITE-ProRule" id="PRU10060"/>
    </source>
</evidence>
<dbReference type="FunFam" id="1.50.10.10:FF:000020">
    <property type="entry name" value="Endoglucanase"/>
    <property type="match status" value="1"/>
</dbReference>
<feature type="active site" evidence="8">
    <location>
        <position position="400"/>
    </location>
</feature>
<dbReference type="GO" id="GO:0030248">
    <property type="term" value="F:cellulose binding"/>
    <property type="evidence" value="ECO:0007669"/>
    <property type="project" value="InterPro"/>
</dbReference>
<evidence type="ECO:0000256" key="2">
    <source>
        <dbReference type="ARBA" id="ARBA00022729"/>
    </source>
</evidence>
<feature type="active site" evidence="9">
    <location>
        <position position="447"/>
    </location>
</feature>
<dbReference type="EMBL" id="CP025197">
    <property type="protein sequence ID" value="AUG57328.1"/>
    <property type="molecule type" value="Genomic_DNA"/>
</dbReference>
<dbReference type="InterPro" id="IPR008928">
    <property type="entry name" value="6-hairpin_glycosidase_sf"/>
</dbReference>
<dbReference type="InterPro" id="IPR001701">
    <property type="entry name" value="Glyco_hydro_9"/>
</dbReference>
<evidence type="ECO:0000256" key="3">
    <source>
        <dbReference type="ARBA" id="ARBA00022801"/>
    </source>
</evidence>
<keyword evidence="4 10" id="KW-0136">Cellulose degradation</keyword>
<feature type="active site" evidence="9">
    <location>
        <position position="438"/>
    </location>
</feature>
<dbReference type="Gene3D" id="1.50.10.10">
    <property type="match status" value="1"/>
</dbReference>
<dbReference type="SMART" id="SM01067">
    <property type="entry name" value="CBM_3"/>
    <property type="match status" value="1"/>
</dbReference>
<feature type="domain" description="CBM3" evidence="11">
    <location>
        <begin position="480"/>
        <end position="639"/>
    </location>
</feature>
<evidence type="ECO:0000256" key="10">
    <source>
        <dbReference type="RuleBase" id="RU361166"/>
    </source>
</evidence>
<accession>A0A2K9E4J1</accession>
<dbReference type="SUPFAM" id="SSF63446">
    <property type="entry name" value="Type I dockerin domain"/>
    <property type="match status" value="1"/>
</dbReference>
<sequence>MKKVLAVVLIAAMLSTLLVFKGSVSASKNFNYGEALQKAIIFYEFQRSGKLPENKRDNWRGDSGLQDGADVGLDLTGGWHDAGDHVKFNLPMAYTTTMLAWSVYESKDAYVQSGQLPYILDAIKWTTDYYIKCHPSPNVYYYQVGDPQKDHAWWGSPEVMQMERPSYKVDMNNPGSTVVAETAAALASSSIIFRDTDPAYAETCLSHAKDLFTFADTTRSDAGYKAAEGFYSSHSGFYDELTWAAVWLYLATEDQYYLDKAESYEPHWERELGSDTIKYRWAHCWDNKLFGAMLLLARITNNPFYKENIERHLDWWTVGVGSERITYTPKGLAWLDGWGSLRYATTTAFLAEVYADWSGCSSSKAKVYHDFAKSTADYALGSTGRSFIVGFGDKYPQRPHHRAAHGSYIADMDYPEQHRHILYGALVGGPRSDDSYVDHIIDFQSNEVANDYNAGVVGLLAKMYQKYGGNPIPNFNAIEEVGQEYEVEAAIVASGISFINLRVTLMNKTAWPPRASDKLSAKYFVDISETIKAGLTPDDIRVSASTPGVKVSGLKPWDKDKNIYYVEIDLTGINIFPGGINDYKRDVYFIIEAPYGEGNWDNSNDYSYKGLEDAGMNGISTEYIPMYDGGVRVYGMEPDGLPVPTPTKTPDPSPTPTKEPNLVKLGDINYDGTVDSIDSTLLSRYILEVLTYTDPESQKSFTAAADINNDGIVDTLDYTLLNRFVLEIPVNYPIGEMVER</sequence>
<dbReference type="PANTHER" id="PTHR22298">
    <property type="entry name" value="ENDO-1,4-BETA-GLUCANASE"/>
    <property type="match status" value="1"/>
</dbReference>
<dbReference type="PROSITE" id="PS51766">
    <property type="entry name" value="DOCKERIN"/>
    <property type="match status" value="1"/>
</dbReference>
<evidence type="ECO:0000256" key="8">
    <source>
        <dbReference type="PROSITE-ProRule" id="PRU10059"/>
    </source>
</evidence>
<dbReference type="Gene3D" id="1.10.1330.10">
    <property type="entry name" value="Dockerin domain"/>
    <property type="match status" value="1"/>
</dbReference>
<dbReference type="Pfam" id="PF00942">
    <property type="entry name" value="CBM_3"/>
    <property type="match status" value="1"/>
</dbReference>
<dbReference type="EMBL" id="NEMB01000003">
    <property type="protein sequence ID" value="PQQ67264.1"/>
    <property type="molecule type" value="Genomic_DNA"/>
</dbReference>
<dbReference type="InterPro" id="IPR002105">
    <property type="entry name" value="Dockerin_1_rpt"/>
</dbReference>
<evidence type="ECO:0000313" key="14">
    <source>
        <dbReference type="EMBL" id="PQQ67264.1"/>
    </source>
</evidence>
<dbReference type="InterPro" id="IPR012341">
    <property type="entry name" value="6hp_glycosidase-like_sf"/>
</dbReference>
<keyword evidence="7 8" id="KW-0624">Polysaccharide degradation</keyword>
<keyword evidence="3 8" id="KW-0378">Hydrolase</keyword>
<dbReference type="InterPro" id="IPR036966">
    <property type="entry name" value="CBM3_sf"/>
</dbReference>
<dbReference type="Proteomes" id="UP000233534">
    <property type="component" value="Chromosome"/>
</dbReference>
<keyword evidence="6 8" id="KW-0326">Glycosidase</keyword>
<dbReference type="InterPro" id="IPR018221">
    <property type="entry name" value="Glyco_hydro_9_His_AS"/>
</dbReference>
<dbReference type="Pfam" id="PF00759">
    <property type="entry name" value="Glyco_hydro_9"/>
    <property type="match status" value="1"/>
</dbReference>
<evidence type="ECO:0000256" key="5">
    <source>
        <dbReference type="ARBA" id="ARBA00023277"/>
    </source>
</evidence>
<keyword evidence="15" id="KW-1185">Reference proteome</keyword>
<comment type="similarity">
    <text evidence="8 10">Belongs to the glycosyl hydrolase 9 (cellulase E) family.</text>
</comment>
<gene>
    <name evidence="13" type="primary">celZ</name>
    <name evidence="14" type="ORF">B9R14_11240</name>
    <name evidence="13" type="ORF">HVS_07055</name>
</gene>
<dbReference type="PROSITE" id="PS51172">
    <property type="entry name" value="CBM3"/>
    <property type="match status" value="1"/>
</dbReference>
<dbReference type="PROSITE" id="PS00698">
    <property type="entry name" value="GH9_3"/>
    <property type="match status" value="1"/>
</dbReference>
<evidence type="ECO:0000256" key="7">
    <source>
        <dbReference type="ARBA" id="ARBA00023326"/>
    </source>
</evidence>
<dbReference type="GO" id="GO:0030245">
    <property type="term" value="P:cellulose catabolic process"/>
    <property type="evidence" value="ECO:0007669"/>
    <property type="project" value="UniProtKB-KW"/>
</dbReference>
<protein>
    <recommendedName>
        <fullName evidence="10">Endoglucanase</fullName>
        <ecNumber evidence="10">3.2.1.4</ecNumber>
    </recommendedName>
</protein>
<dbReference type="Proteomes" id="UP000239720">
    <property type="component" value="Unassembled WGS sequence"/>
</dbReference>
<evidence type="ECO:0000313" key="16">
    <source>
        <dbReference type="Proteomes" id="UP000239720"/>
    </source>
</evidence>
<dbReference type="InterPro" id="IPR008965">
    <property type="entry name" value="CBM2/CBM3_carb-bd_dom_sf"/>
</dbReference>
<dbReference type="Pfam" id="PF00404">
    <property type="entry name" value="Dockerin_1"/>
    <property type="match status" value="1"/>
</dbReference>
<keyword evidence="2 10" id="KW-0732">Signal</keyword>
<feature type="domain" description="Dockerin" evidence="12">
    <location>
        <begin position="661"/>
        <end position="734"/>
    </location>
</feature>
<feature type="chain" id="PRO_5039734825" description="Endoglucanase" evidence="10">
    <location>
        <begin position="22"/>
        <end position="740"/>
    </location>
</feature>
<dbReference type="GO" id="GO:0008810">
    <property type="term" value="F:cellulase activity"/>
    <property type="evidence" value="ECO:0007669"/>
    <property type="project" value="UniProtKB-EC"/>
</dbReference>
<dbReference type="KEGG" id="hsc:HVS_07055"/>
<dbReference type="PROSITE" id="PS00018">
    <property type="entry name" value="EF_HAND_1"/>
    <property type="match status" value="1"/>
</dbReference>
<dbReference type="InterPro" id="IPR001956">
    <property type="entry name" value="CBM3"/>
</dbReference>
<dbReference type="InterPro" id="IPR033126">
    <property type="entry name" value="Glyco_hydro_9_Asp/Glu_AS"/>
</dbReference>
<evidence type="ECO:0000256" key="4">
    <source>
        <dbReference type="ARBA" id="ARBA00023001"/>
    </source>
</evidence>
<comment type="catalytic activity">
    <reaction evidence="1 10">
        <text>Endohydrolysis of (1-&gt;4)-beta-D-glucosidic linkages in cellulose, lichenin and cereal beta-D-glucans.</text>
        <dbReference type="EC" id="3.2.1.4"/>
    </reaction>
</comment>
<dbReference type="SUPFAM" id="SSF48208">
    <property type="entry name" value="Six-hairpin glycosidases"/>
    <property type="match status" value="1"/>
</dbReference>